<proteinExistence type="predicted"/>
<gene>
    <name evidence="2" type="ORF">SAMN04488515_2388</name>
</gene>
<protein>
    <submittedName>
        <fullName evidence="2">Uncharacterized protein</fullName>
    </submittedName>
</protein>
<dbReference type="Proteomes" id="UP000199167">
    <property type="component" value="Unassembled WGS sequence"/>
</dbReference>
<reference evidence="2 3" key="1">
    <citation type="submission" date="2016-10" db="EMBL/GenBank/DDBJ databases">
        <authorList>
            <person name="de Groot N.N."/>
        </authorList>
    </citation>
    <scope>NUCLEOTIDE SEQUENCE [LARGE SCALE GENOMIC DNA]</scope>
    <source>
        <strain evidence="2 3">DSM 17925</strain>
    </source>
</reference>
<name>A0A1I0RBV5_9RHOB</name>
<keyword evidence="1" id="KW-0812">Transmembrane</keyword>
<feature type="transmembrane region" description="Helical" evidence="1">
    <location>
        <begin position="41"/>
        <end position="65"/>
    </location>
</feature>
<dbReference type="EMBL" id="FOIZ01000002">
    <property type="protein sequence ID" value="SEW37727.1"/>
    <property type="molecule type" value="Genomic_DNA"/>
</dbReference>
<dbReference type="AlphaFoldDB" id="A0A1I0RBV5"/>
<keyword evidence="3" id="KW-1185">Reference proteome</keyword>
<sequence length="162" mass="17924">MRTLFIWLLCHLVVVAASPVVWTGVADGYVGDSFWTLSDVGQIGVIAICLSGLLTVATVNAWKTLAILRMSHHRWRISVWLLDVVLGLGVFAIAYVLSPQVFYSFYQQLFPSLPDQWVIDSAANWTKLLKVTSPRHGASLSDHIAGIAMGGIVLFTAYLHRR</sequence>
<feature type="transmembrane region" description="Helical" evidence="1">
    <location>
        <begin position="77"/>
        <end position="97"/>
    </location>
</feature>
<dbReference type="OrthoDB" id="7874759at2"/>
<organism evidence="2 3">
    <name type="scientific">Cognatiyoonia koreensis</name>
    <dbReference type="NCBI Taxonomy" id="364200"/>
    <lineage>
        <taxon>Bacteria</taxon>
        <taxon>Pseudomonadati</taxon>
        <taxon>Pseudomonadota</taxon>
        <taxon>Alphaproteobacteria</taxon>
        <taxon>Rhodobacterales</taxon>
        <taxon>Paracoccaceae</taxon>
        <taxon>Cognatiyoonia</taxon>
    </lineage>
</organism>
<accession>A0A1I0RBV5</accession>
<evidence type="ECO:0000313" key="2">
    <source>
        <dbReference type="EMBL" id="SEW37727.1"/>
    </source>
</evidence>
<evidence type="ECO:0000256" key="1">
    <source>
        <dbReference type="SAM" id="Phobius"/>
    </source>
</evidence>
<feature type="transmembrane region" description="Helical" evidence="1">
    <location>
        <begin position="143"/>
        <end position="160"/>
    </location>
</feature>
<keyword evidence="1" id="KW-1133">Transmembrane helix</keyword>
<dbReference type="RefSeq" id="WP_089994960.1">
    <property type="nucleotide sequence ID" value="NZ_FOIZ01000002.1"/>
</dbReference>
<keyword evidence="1" id="KW-0472">Membrane</keyword>
<evidence type="ECO:0000313" key="3">
    <source>
        <dbReference type="Proteomes" id="UP000199167"/>
    </source>
</evidence>